<dbReference type="GO" id="GO:0005634">
    <property type="term" value="C:nucleus"/>
    <property type="evidence" value="ECO:0007669"/>
    <property type="project" value="UniProtKB-SubCell"/>
</dbReference>
<evidence type="ECO:0000256" key="5">
    <source>
        <dbReference type="SAM" id="MobiDB-lite"/>
    </source>
</evidence>
<dbReference type="PROSITE" id="PS51192">
    <property type="entry name" value="HELICASE_ATP_BIND_1"/>
    <property type="match status" value="1"/>
</dbReference>
<evidence type="ECO:0000256" key="2">
    <source>
        <dbReference type="ARBA" id="ARBA00023030"/>
    </source>
</evidence>
<dbReference type="InParanoid" id="C3ZUG1"/>
<evidence type="ECO:0000259" key="8">
    <source>
        <dbReference type="PROSITE" id="PS51192"/>
    </source>
</evidence>
<feature type="compositionally biased region" description="Low complexity" evidence="5">
    <location>
        <begin position="300"/>
        <end position="309"/>
    </location>
</feature>
<dbReference type="InterPro" id="IPR029034">
    <property type="entry name" value="Cystine-knot_cytokine"/>
</dbReference>
<dbReference type="SMART" id="SM00487">
    <property type="entry name" value="DEXDc"/>
    <property type="match status" value="1"/>
</dbReference>
<dbReference type="SUPFAM" id="SSF57501">
    <property type="entry name" value="Cystine-knot cytokines"/>
    <property type="match status" value="1"/>
</dbReference>
<feature type="region of interest" description="Disordered" evidence="5">
    <location>
        <begin position="298"/>
        <end position="341"/>
    </location>
</feature>
<proteinExistence type="inferred from homology"/>
<reference evidence="9" key="1">
    <citation type="journal article" date="2008" name="Nature">
        <title>The amphioxus genome and the evolution of the chordate karyotype.</title>
        <authorList>
            <consortium name="US DOE Joint Genome Institute (JGI-PGF)"/>
            <person name="Putnam N.H."/>
            <person name="Butts T."/>
            <person name="Ferrier D.E.K."/>
            <person name="Furlong R.F."/>
            <person name="Hellsten U."/>
            <person name="Kawashima T."/>
            <person name="Robinson-Rechavi M."/>
            <person name="Shoguchi E."/>
            <person name="Terry A."/>
            <person name="Yu J.-K."/>
            <person name="Benito-Gutierrez E.L."/>
            <person name="Dubchak I."/>
            <person name="Garcia-Fernandez J."/>
            <person name="Gibson-Brown J.J."/>
            <person name="Grigoriev I.V."/>
            <person name="Horton A.C."/>
            <person name="de Jong P.J."/>
            <person name="Jurka J."/>
            <person name="Kapitonov V.V."/>
            <person name="Kohara Y."/>
            <person name="Kuroki Y."/>
            <person name="Lindquist E."/>
            <person name="Lucas S."/>
            <person name="Osoegawa K."/>
            <person name="Pennacchio L.A."/>
            <person name="Salamov A.A."/>
            <person name="Satou Y."/>
            <person name="Sauka-Spengler T."/>
            <person name="Schmutz J."/>
            <person name="Shin-I T."/>
            <person name="Toyoda A."/>
            <person name="Bronner-Fraser M."/>
            <person name="Fujiyama A."/>
            <person name="Holland L.Z."/>
            <person name="Holland P.W.H."/>
            <person name="Satoh N."/>
            <person name="Rokhsar D.S."/>
        </authorList>
    </citation>
    <scope>NUCLEOTIDE SEQUENCE [LARGE SCALE GENOMIC DNA]</scope>
    <source>
        <strain evidence="9">S238N-H82</strain>
        <tissue evidence="9">Testes</tissue>
    </source>
</reference>
<gene>
    <name evidence="9" type="ORF">BRAFLDRAFT_92234</name>
</gene>
<dbReference type="STRING" id="7739.C3ZUG1"/>
<dbReference type="InterPro" id="IPR027417">
    <property type="entry name" value="P-loop_NTPase"/>
</dbReference>
<dbReference type="GO" id="GO:0008083">
    <property type="term" value="F:growth factor activity"/>
    <property type="evidence" value="ECO:0007669"/>
    <property type="project" value="UniProtKB-KW"/>
</dbReference>
<feature type="chain" id="PRO_5002937255" description="Helicase ATP-binding domain-containing protein" evidence="6">
    <location>
        <begin position="20"/>
        <end position="626"/>
    </location>
</feature>
<feature type="signal peptide" evidence="6">
    <location>
        <begin position="1"/>
        <end position="19"/>
    </location>
</feature>
<dbReference type="InterPro" id="IPR000330">
    <property type="entry name" value="SNF2_N"/>
</dbReference>
<dbReference type="InterPro" id="IPR014001">
    <property type="entry name" value="Helicase_ATP-bd"/>
</dbReference>
<dbReference type="SUPFAM" id="SSF52540">
    <property type="entry name" value="P-loop containing nucleoside triphosphate hydrolases"/>
    <property type="match status" value="2"/>
</dbReference>
<evidence type="ECO:0000313" key="9">
    <source>
        <dbReference type="EMBL" id="EEN43800.1"/>
    </source>
</evidence>
<dbReference type="FunFam" id="3.40.50.10810:FF:000192">
    <property type="entry name" value="Chromodomain helicase DNA-binding protein 3"/>
    <property type="match status" value="2"/>
</dbReference>
<dbReference type="PANTHER" id="PTHR45623">
    <property type="entry name" value="CHROMODOMAIN-HELICASE-DNA-BINDING PROTEIN 3-RELATED-RELATED"/>
    <property type="match status" value="1"/>
</dbReference>
<feature type="compositionally biased region" description="Basic and acidic residues" evidence="5">
    <location>
        <begin position="612"/>
        <end position="626"/>
    </location>
</feature>
<evidence type="ECO:0000256" key="6">
    <source>
        <dbReference type="SAM" id="SignalP"/>
    </source>
</evidence>
<dbReference type="InterPro" id="IPR000072">
    <property type="entry name" value="PDGF/VEGF_dom"/>
</dbReference>
<name>C3ZUG1_BRAFL</name>
<dbReference type="SMART" id="SM00141">
    <property type="entry name" value="PDGF"/>
    <property type="match status" value="1"/>
</dbReference>
<dbReference type="Pfam" id="PF00341">
    <property type="entry name" value="PDGF"/>
    <property type="match status" value="1"/>
</dbReference>
<dbReference type="AlphaFoldDB" id="C3ZUG1"/>
<evidence type="ECO:0000256" key="1">
    <source>
        <dbReference type="ARBA" id="ARBA00004123"/>
    </source>
</evidence>
<dbReference type="Pfam" id="PF00176">
    <property type="entry name" value="SNF2-rel_dom"/>
    <property type="match status" value="1"/>
</dbReference>
<dbReference type="GO" id="GO:0005524">
    <property type="term" value="F:ATP binding"/>
    <property type="evidence" value="ECO:0007669"/>
    <property type="project" value="InterPro"/>
</dbReference>
<dbReference type="eggNOG" id="KOG0385">
    <property type="taxonomic scope" value="Eukaryota"/>
</dbReference>
<comment type="subcellular location">
    <subcellularLocation>
        <location evidence="1">Nucleus</location>
    </subcellularLocation>
</comment>
<dbReference type="PROSITE" id="PS50278">
    <property type="entry name" value="PDGF_2"/>
    <property type="match status" value="1"/>
</dbReference>
<keyword evidence="3" id="KW-0539">Nucleus</keyword>
<feature type="non-terminal residue" evidence="9">
    <location>
        <position position="626"/>
    </location>
</feature>
<organism>
    <name type="scientific">Branchiostoma floridae</name>
    <name type="common">Florida lancelet</name>
    <name type="synonym">Amphioxus</name>
    <dbReference type="NCBI Taxonomy" id="7739"/>
    <lineage>
        <taxon>Eukaryota</taxon>
        <taxon>Metazoa</taxon>
        <taxon>Chordata</taxon>
        <taxon>Cephalochordata</taxon>
        <taxon>Leptocardii</taxon>
        <taxon>Amphioxiformes</taxon>
        <taxon>Branchiostomatidae</taxon>
        <taxon>Branchiostoma</taxon>
    </lineage>
</organism>
<dbReference type="GO" id="GO:0016020">
    <property type="term" value="C:membrane"/>
    <property type="evidence" value="ECO:0007669"/>
    <property type="project" value="InterPro"/>
</dbReference>
<feature type="region of interest" description="Disordered" evidence="5">
    <location>
        <begin position="597"/>
        <end position="626"/>
    </location>
</feature>
<dbReference type="Gene3D" id="3.40.50.10810">
    <property type="entry name" value="Tandem AAA-ATPase domain"/>
    <property type="match status" value="2"/>
</dbReference>
<accession>C3ZUG1</accession>
<feature type="domain" description="Platelet-derived growth factor (PDGF) family profile" evidence="7">
    <location>
        <begin position="76"/>
        <end position="164"/>
    </location>
</feature>
<dbReference type="PANTHER" id="PTHR45623:SF49">
    <property type="entry name" value="SWI_SNF-RELATED MATRIX-ASSOCIATED ACTIN-DEPENDENT REGULATOR OF CHROMATIN SUBFAMILY A MEMBER 5"/>
    <property type="match status" value="1"/>
</dbReference>
<dbReference type="EMBL" id="GG666683">
    <property type="protein sequence ID" value="EEN43800.1"/>
    <property type="molecule type" value="Genomic_DNA"/>
</dbReference>
<sequence>MSIFTSFVLLSSLVALGATQRAPSPEESLLTSEIPVEIQRLLRNVTSYEELKATFNLDIFTAEDDRFSLTGPPPCIPREMPVPVPLDAEPNVVLWPSCVSVARCGGCCNSDLYECQASRSSSQVFSVLKLFYSPGNPSSQPFNNAFDQVQVERHDQCACVCKNKHLCDLRTHFFDDNTCDCVCRHRGGCVLGAVSDDSCSRQCPSGWKLDEDACQCRLDGRALFGSLGRRCVLGAVSDDSCSRQCPSGWKLDEDACQCRLDGRALFGSLGRRIQGSRAPGGQCEFEFHLVGNFVKTSNMSSSSSSPSSPEEQVDDEYQPPGAAPFKLKSPPRGKGIEPKEDKDYEAKVGLGKTLQTISLLGYMKHYRSIPGPHLVIVPKSTLANWMNEFEHWCPSIRTVSLIGDQEKRAAIIRDQIMPGEWDVCITSYEMALREKAVFKKFNWRYLVIDEAHRIKNEKSKLSEIVRTFKTTNRLLLTGTPLQNNLHELWSLLNFLLPDVFNSSEDFDAWFDTNACLDKDDMVARLHTLSEIVRTFKTTNRLLLTGTPLQNNLHELWSLLNFLLPDVFNSSEDFDAWFDTNACLDKDDMVARLHTYQPPGAAPFKLKSPPRGKGIEPKEDKDYEAKV</sequence>
<evidence type="ECO:0000256" key="3">
    <source>
        <dbReference type="ARBA" id="ARBA00023242"/>
    </source>
</evidence>
<evidence type="ECO:0000256" key="4">
    <source>
        <dbReference type="RuleBase" id="RU003818"/>
    </source>
</evidence>
<keyword evidence="2 4" id="KW-0339">Growth factor</keyword>
<comment type="similarity">
    <text evidence="4">Belongs to the PDGF/VEGF growth factor family.</text>
</comment>
<dbReference type="PROSITE" id="PS00249">
    <property type="entry name" value="PDGF_1"/>
    <property type="match status" value="1"/>
</dbReference>
<keyword evidence="6" id="KW-0732">Signal</keyword>
<dbReference type="InterPro" id="IPR038718">
    <property type="entry name" value="SNF2-like_sf"/>
</dbReference>
<feature type="domain" description="Helicase ATP-binding" evidence="8">
    <location>
        <begin position="333"/>
        <end position="498"/>
    </location>
</feature>
<dbReference type="InterPro" id="IPR023581">
    <property type="entry name" value="PD_growth_factor_CS"/>
</dbReference>
<evidence type="ECO:0008006" key="10">
    <source>
        <dbReference type="Google" id="ProtNLM"/>
    </source>
</evidence>
<protein>
    <recommendedName>
        <fullName evidence="10">Helicase ATP-binding domain-containing protein</fullName>
    </recommendedName>
</protein>
<evidence type="ECO:0000259" key="7">
    <source>
        <dbReference type="PROSITE" id="PS50278"/>
    </source>
</evidence>
<dbReference type="Gene3D" id="2.10.90.10">
    <property type="entry name" value="Cystine-knot cytokines"/>
    <property type="match status" value="1"/>
</dbReference>